<comment type="caution">
    <text evidence="1">The sequence shown here is derived from an EMBL/GenBank/DDBJ whole genome shotgun (WGS) entry which is preliminary data.</text>
</comment>
<accession>A0A437PU17</accession>
<name>A0A437PU17_9BACT</name>
<sequence length="63" mass="6974">MKNNQIILAEGLIALNQSELTETFGGGWWQDFKTGFMEGWNWAKDAAAEIATILSIAGKMRKA</sequence>
<protein>
    <submittedName>
        <fullName evidence="1">Uncharacterized protein</fullName>
    </submittedName>
</protein>
<gene>
    <name evidence="1" type="ORF">EOJ36_04875</name>
</gene>
<dbReference type="Proteomes" id="UP000282832">
    <property type="component" value="Unassembled WGS sequence"/>
</dbReference>
<proteinExistence type="predicted"/>
<evidence type="ECO:0000313" key="1">
    <source>
        <dbReference type="EMBL" id="RVU25753.1"/>
    </source>
</evidence>
<dbReference type="AlphaFoldDB" id="A0A437PU17"/>
<reference evidence="1 2" key="1">
    <citation type="submission" date="2019-01" db="EMBL/GenBank/DDBJ databases">
        <authorList>
            <person name="Chen W.-M."/>
        </authorList>
    </citation>
    <scope>NUCLEOTIDE SEQUENCE [LARGE SCALE GENOMIC DNA]</scope>
    <source>
        <strain evidence="1 2">FSY-15</strain>
    </source>
</reference>
<dbReference type="EMBL" id="SACY01000002">
    <property type="protein sequence ID" value="RVU25753.1"/>
    <property type="molecule type" value="Genomic_DNA"/>
</dbReference>
<keyword evidence="2" id="KW-1185">Reference proteome</keyword>
<evidence type="ECO:0000313" key="2">
    <source>
        <dbReference type="Proteomes" id="UP000282832"/>
    </source>
</evidence>
<dbReference type="RefSeq" id="WP_127802924.1">
    <property type="nucleotide sequence ID" value="NZ_SACY01000002.1"/>
</dbReference>
<organism evidence="1 2">
    <name type="scientific">Sandaracinomonas limnophila</name>
    <dbReference type="NCBI Taxonomy" id="1862386"/>
    <lineage>
        <taxon>Bacteria</taxon>
        <taxon>Pseudomonadati</taxon>
        <taxon>Bacteroidota</taxon>
        <taxon>Cytophagia</taxon>
        <taxon>Cytophagales</taxon>
        <taxon>Flectobacillaceae</taxon>
        <taxon>Sandaracinomonas</taxon>
    </lineage>
</organism>